<dbReference type="OrthoDB" id="428094at2"/>
<dbReference type="PANTHER" id="PTHR38813">
    <property type="match status" value="1"/>
</dbReference>
<accession>A0A1H6IQC1</accession>
<reference evidence="3" key="1">
    <citation type="submission" date="2016-10" db="EMBL/GenBank/DDBJ databases">
        <authorList>
            <person name="Varghese N."/>
            <person name="Submissions S."/>
        </authorList>
    </citation>
    <scope>NUCLEOTIDE SEQUENCE [LARGE SCALE GENOMIC DNA]</scope>
    <source>
        <strain evidence="3">DSM 13234</strain>
    </source>
</reference>
<evidence type="ECO:0000313" key="3">
    <source>
        <dbReference type="Proteomes" id="UP000182983"/>
    </source>
</evidence>
<gene>
    <name evidence="2" type="ORF">SAMN04244559_02638</name>
</gene>
<dbReference type="AlphaFoldDB" id="A0A1H6IQC1"/>
<dbReference type="Pfam" id="PF05016">
    <property type="entry name" value="ParE_toxin"/>
    <property type="match status" value="1"/>
</dbReference>
<dbReference type="Gene3D" id="3.30.2310.20">
    <property type="entry name" value="RelE-like"/>
    <property type="match status" value="1"/>
</dbReference>
<evidence type="ECO:0000313" key="2">
    <source>
        <dbReference type="EMBL" id="SEH49697.1"/>
    </source>
</evidence>
<keyword evidence="3" id="KW-1185">Reference proteome</keyword>
<dbReference type="Proteomes" id="UP000182983">
    <property type="component" value="Unassembled WGS sequence"/>
</dbReference>
<dbReference type="SUPFAM" id="SSF143011">
    <property type="entry name" value="RelE-like"/>
    <property type="match status" value="1"/>
</dbReference>
<name>A0A1H6IQC1_MAGFU</name>
<organism evidence="2 3">
    <name type="scientific">Magnetospirillum fulvum</name>
    <name type="common">Rhodospirillum fulvum</name>
    <dbReference type="NCBI Taxonomy" id="1082"/>
    <lineage>
        <taxon>Bacteria</taxon>
        <taxon>Pseudomonadati</taxon>
        <taxon>Pseudomonadota</taxon>
        <taxon>Alphaproteobacteria</taxon>
        <taxon>Rhodospirillales</taxon>
        <taxon>Rhodospirillaceae</taxon>
        <taxon>Magnetospirillum</taxon>
    </lineage>
</organism>
<dbReference type="InterPro" id="IPR035093">
    <property type="entry name" value="RelE/ParE_toxin_dom_sf"/>
</dbReference>
<dbReference type="PANTHER" id="PTHR38813:SF1">
    <property type="entry name" value="TOXIN RELE1-RELATED"/>
    <property type="match status" value="1"/>
</dbReference>
<dbReference type="RefSeq" id="WP_074769319.1">
    <property type="nucleotide sequence ID" value="NZ_FNWO01000011.1"/>
</dbReference>
<keyword evidence="1" id="KW-1277">Toxin-antitoxin system</keyword>
<sequence length="87" mass="10075">MQIVYEIKAIKDLKAIEPKTRERIVAKIVSYADVPASQANNVKHLTGSPFFRLRVGDYRVIFSLDDDIATVMTVIRVRHRRDVYDQL</sequence>
<proteinExistence type="predicted"/>
<dbReference type="InterPro" id="IPR052747">
    <property type="entry name" value="TA_system_RelE_toxin"/>
</dbReference>
<dbReference type="InterPro" id="IPR007712">
    <property type="entry name" value="RelE/ParE_toxin"/>
</dbReference>
<protein>
    <submittedName>
        <fullName evidence="2">mRNA interferase RelE/StbE</fullName>
    </submittedName>
</protein>
<evidence type="ECO:0000256" key="1">
    <source>
        <dbReference type="ARBA" id="ARBA00022649"/>
    </source>
</evidence>
<dbReference type="EMBL" id="FNWO01000011">
    <property type="protein sequence ID" value="SEH49697.1"/>
    <property type="molecule type" value="Genomic_DNA"/>
</dbReference>